<evidence type="ECO:0000313" key="3">
    <source>
        <dbReference type="Proteomes" id="UP000093000"/>
    </source>
</evidence>
<dbReference type="Pfam" id="PF00107">
    <property type="entry name" value="ADH_zinc_N"/>
    <property type="match status" value="1"/>
</dbReference>
<evidence type="ECO:0000259" key="1">
    <source>
        <dbReference type="Pfam" id="PF00107"/>
    </source>
</evidence>
<dbReference type="InParanoid" id="A0A1C7MYG1"/>
<proteinExistence type="predicted"/>
<name>A0A1C7MYG1_9FUNG</name>
<organism evidence="2 3">
    <name type="scientific">Choanephora cucurbitarum</name>
    <dbReference type="NCBI Taxonomy" id="101091"/>
    <lineage>
        <taxon>Eukaryota</taxon>
        <taxon>Fungi</taxon>
        <taxon>Fungi incertae sedis</taxon>
        <taxon>Mucoromycota</taxon>
        <taxon>Mucoromycotina</taxon>
        <taxon>Mucoromycetes</taxon>
        <taxon>Mucorales</taxon>
        <taxon>Mucorineae</taxon>
        <taxon>Choanephoraceae</taxon>
        <taxon>Choanephoroideae</taxon>
        <taxon>Choanephora</taxon>
    </lineage>
</organism>
<protein>
    <submittedName>
        <fullName evidence="2">NADP-dependent alkenal double bond reductase P1</fullName>
    </submittedName>
</protein>
<dbReference type="InterPro" id="IPR013149">
    <property type="entry name" value="ADH-like_C"/>
</dbReference>
<reference evidence="2 3" key="1">
    <citation type="submission" date="2016-03" db="EMBL/GenBank/DDBJ databases">
        <title>Choanephora cucurbitarum.</title>
        <authorList>
            <person name="Min B."/>
            <person name="Park H."/>
            <person name="Park J.-H."/>
            <person name="Shin H.-D."/>
            <person name="Choi I.-G."/>
        </authorList>
    </citation>
    <scope>NUCLEOTIDE SEQUENCE [LARGE SCALE GENOMIC DNA]</scope>
    <source>
        <strain evidence="2 3">KUS-F28377</strain>
    </source>
</reference>
<dbReference type="OrthoDB" id="809632at2759"/>
<keyword evidence="3" id="KW-1185">Reference proteome</keyword>
<feature type="non-terminal residue" evidence="2">
    <location>
        <position position="1"/>
    </location>
</feature>
<dbReference type="GO" id="GO:0016628">
    <property type="term" value="F:oxidoreductase activity, acting on the CH-CH group of donors, NAD or NADP as acceptor"/>
    <property type="evidence" value="ECO:0007669"/>
    <property type="project" value="InterPro"/>
</dbReference>
<evidence type="ECO:0000313" key="2">
    <source>
        <dbReference type="EMBL" id="OBZ81945.1"/>
    </source>
</evidence>
<gene>
    <name evidence="2" type="primary">P1</name>
    <name evidence="2" type="ORF">A0J61_10005</name>
</gene>
<dbReference type="EMBL" id="LUGH01001000">
    <property type="protein sequence ID" value="OBZ81945.1"/>
    <property type="molecule type" value="Genomic_DNA"/>
</dbReference>
<dbReference type="PANTHER" id="PTHR43205:SF7">
    <property type="entry name" value="PROSTAGLANDIN REDUCTASE 1"/>
    <property type="match status" value="1"/>
</dbReference>
<dbReference type="InterPro" id="IPR045010">
    <property type="entry name" value="MDR_fam"/>
</dbReference>
<sequence>QIVGQVAKALGLYVVGSAGNDEKVEYLKSIGFDDAFNYKNGEIEELLRKHCPNGIDIYFESVGGKMLDAVFKVANNFARIIACGMISQYNLSKPEPIYNTMMIVTKRIKFDGFIIMDHLDFEEKFLNDVTPLLVDGKVKYREDVVNGIDNVPEALVNVLKGKNFGKMVVHIADL</sequence>
<dbReference type="AlphaFoldDB" id="A0A1C7MYG1"/>
<dbReference type="SUPFAM" id="SSF51735">
    <property type="entry name" value="NAD(P)-binding Rossmann-fold domains"/>
    <property type="match status" value="1"/>
</dbReference>
<accession>A0A1C7MYG1</accession>
<dbReference type="InterPro" id="IPR036291">
    <property type="entry name" value="NAD(P)-bd_dom_sf"/>
</dbReference>
<dbReference type="PANTHER" id="PTHR43205">
    <property type="entry name" value="PROSTAGLANDIN REDUCTASE"/>
    <property type="match status" value="1"/>
</dbReference>
<dbReference type="CDD" id="cd05288">
    <property type="entry name" value="PGDH"/>
    <property type="match status" value="1"/>
</dbReference>
<dbReference type="Proteomes" id="UP000093000">
    <property type="component" value="Unassembled WGS sequence"/>
</dbReference>
<dbReference type="Gene3D" id="3.40.50.720">
    <property type="entry name" value="NAD(P)-binding Rossmann-like Domain"/>
    <property type="match status" value="1"/>
</dbReference>
<comment type="caution">
    <text evidence="2">The sequence shown here is derived from an EMBL/GenBank/DDBJ whole genome shotgun (WGS) entry which is preliminary data.</text>
</comment>
<feature type="domain" description="Alcohol dehydrogenase-like C-terminal" evidence="1">
    <location>
        <begin position="2"/>
        <end position="123"/>
    </location>
</feature>